<evidence type="ECO:0000313" key="4">
    <source>
        <dbReference type="Proteomes" id="UP000430202"/>
    </source>
</evidence>
<keyword evidence="1" id="KW-0472">Membrane</keyword>
<keyword evidence="4" id="KW-1185">Reference proteome</keyword>
<evidence type="ECO:0000313" key="3">
    <source>
        <dbReference type="EMBL" id="VXB42956.1"/>
    </source>
</evidence>
<dbReference type="EMBL" id="CABWLR010000002">
    <property type="protein sequence ID" value="VXB42956.1"/>
    <property type="molecule type" value="Genomic_DNA"/>
</dbReference>
<keyword evidence="1" id="KW-1133">Transmembrane helix</keyword>
<proteinExistence type="predicted"/>
<dbReference type="AlphaFoldDB" id="A0A653QJQ9"/>
<accession>A0A653QJQ9</accession>
<dbReference type="Pfam" id="PF04173">
    <property type="entry name" value="DoxD"/>
    <property type="match status" value="1"/>
</dbReference>
<dbReference type="Proteomes" id="UP000430202">
    <property type="component" value="Unassembled WGS sequence"/>
</dbReference>
<evidence type="ECO:0000259" key="2">
    <source>
        <dbReference type="Pfam" id="PF04173"/>
    </source>
</evidence>
<keyword evidence="1" id="KW-0812">Transmembrane</keyword>
<sequence>MNWFGNQAGEGYEYSLLVIGIALSILMNGSGKYSIDTIISQKQ</sequence>
<name>A0A653QJQ9_9FLAO</name>
<dbReference type="RefSeq" id="WP_236564447.1">
    <property type="nucleotide sequence ID" value="NZ_LR733271.1"/>
</dbReference>
<feature type="transmembrane region" description="Helical" evidence="1">
    <location>
        <begin position="12"/>
        <end position="29"/>
    </location>
</feature>
<protein>
    <recommendedName>
        <fullName evidence="2">TQO small subunit DoxD domain-containing protein</fullName>
    </recommendedName>
</protein>
<gene>
    <name evidence="3" type="ORF">MARI151_20577</name>
</gene>
<reference evidence="3 4" key="1">
    <citation type="submission" date="2019-10" db="EMBL/GenBank/DDBJ databases">
        <authorList>
            <person name="Karimi E."/>
        </authorList>
    </citation>
    <scope>NUCLEOTIDE SEQUENCE [LARGE SCALE GENOMIC DNA]</scope>
    <source>
        <strain evidence="3">Maribacter sp. 151</strain>
    </source>
</reference>
<feature type="domain" description="TQO small subunit DoxD" evidence="2">
    <location>
        <begin position="2"/>
        <end position="42"/>
    </location>
</feature>
<dbReference type="InterPro" id="IPR007301">
    <property type="entry name" value="DoxD"/>
</dbReference>
<organism evidence="3 4">
    <name type="scientific">Maribacter litoralis</name>
    <dbReference type="NCBI Taxonomy" id="2059726"/>
    <lineage>
        <taxon>Bacteria</taxon>
        <taxon>Pseudomonadati</taxon>
        <taxon>Bacteroidota</taxon>
        <taxon>Flavobacteriia</taxon>
        <taxon>Flavobacteriales</taxon>
        <taxon>Flavobacteriaceae</taxon>
        <taxon>Maribacter</taxon>
    </lineage>
</organism>
<evidence type="ECO:0000256" key="1">
    <source>
        <dbReference type="SAM" id="Phobius"/>
    </source>
</evidence>